<evidence type="ECO:0000313" key="1">
    <source>
        <dbReference type="Proteomes" id="UP000887572"/>
    </source>
</evidence>
<evidence type="ECO:0000313" key="2">
    <source>
        <dbReference type="WBParaSite" id="Gr19_v10_g16451.t1"/>
    </source>
</evidence>
<proteinExistence type="predicted"/>
<sequence length="328" mass="37419">MSDNSEQQQQMQEISICADVWLKVFAFLSPLELGLKMALINDRFDALVDMHFKSRKWSLSWLHIHRAIDGHGAQIVNLSGDQLPIPQGPLPGQVIGFEGIRISYVDQIVIEFLERIRRLFDSAETNVYITTSDNQNRSWEIILEKIWPLVNDNICGFLLVASPQLAHLRQFSPTILRDCAKLRSIVASCQLFPEFPAEDNAGASSRQAVTKWLLTSRGDGLPKMITFIFIPQGISALKEAFVNAPEPTNFILNNMRERLTLRHLNGDNWLLVRCPIGREEDKWAKWEEEAIGWEWRRQWNRISIELEDSDIGDKTGDAKAGPEPTDRG</sequence>
<keyword evidence="1" id="KW-1185">Reference proteome</keyword>
<dbReference type="WBParaSite" id="Gr19_v10_g16451.t1">
    <property type="protein sequence ID" value="Gr19_v10_g16451.t1"/>
    <property type="gene ID" value="Gr19_v10_g16451"/>
</dbReference>
<reference evidence="2" key="1">
    <citation type="submission" date="2022-11" db="UniProtKB">
        <authorList>
            <consortium name="WormBaseParasite"/>
        </authorList>
    </citation>
    <scope>IDENTIFICATION</scope>
</reference>
<dbReference type="AlphaFoldDB" id="A0A914HFB1"/>
<dbReference type="Proteomes" id="UP000887572">
    <property type="component" value="Unplaced"/>
</dbReference>
<protein>
    <submittedName>
        <fullName evidence="2">F-box domain-containing protein</fullName>
    </submittedName>
</protein>
<accession>A0A914HFB1</accession>
<organism evidence="1 2">
    <name type="scientific">Globodera rostochiensis</name>
    <name type="common">Golden nematode worm</name>
    <name type="synonym">Heterodera rostochiensis</name>
    <dbReference type="NCBI Taxonomy" id="31243"/>
    <lineage>
        <taxon>Eukaryota</taxon>
        <taxon>Metazoa</taxon>
        <taxon>Ecdysozoa</taxon>
        <taxon>Nematoda</taxon>
        <taxon>Chromadorea</taxon>
        <taxon>Rhabditida</taxon>
        <taxon>Tylenchina</taxon>
        <taxon>Tylenchomorpha</taxon>
        <taxon>Tylenchoidea</taxon>
        <taxon>Heteroderidae</taxon>
        <taxon>Heteroderinae</taxon>
        <taxon>Globodera</taxon>
    </lineage>
</organism>
<name>A0A914HFB1_GLORO</name>